<evidence type="ECO:0000256" key="3">
    <source>
        <dbReference type="ARBA" id="ARBA00022771"/>
    </source>
</evidence>
<dbReference type="EMBL" id="JBGMDY010000001">
    <property type="protein sequence ID" value="KAL2346670.1"/>
    <property type="molecule type" value="Genomic_DNA"/>
</dbReference>
<evidence type="ECO:0000259" key="8">
    <source>
        <dbReference type="PROSITE" id="PS50157"/>
    </source>
</evidence>
<sequence>MRENPKKLENLSLGRREFTSGAPDPACGSPALWPAPMYKPHKIDPFHCTNKKVDIEAFINTITPMNRLDLRSVPLFVNFDHSDTLKIAVVLKSLPQLEGVAFSLEEKYDDDVITSDISSDIPPRKRKARKLVAPQFLLFHLPRKDKGKGKVVALSVEEEEEETKVNTLLDLNASSHDSAIGCSPMLNPITYLNTDENSHGLEARVLSCNYCQRKFYNSQALGGHQNAHKREGHCKERSEIRNNFWDTFSSLSPSTLCYYGFSASAWKLITMETSTYHKSPRGGVGRFDVVKTKLYSAANEEINGYLISGITRLKSNQEEMNHLDLSLKL</sequence>
<dbReference type="AlphaFoldDB" id="A0ABD1NHN2"/>
<feature type="region of interest" description="Disordered" evidence="7">
    <location>
        <begin position="1"/>
        <end position="25"/>
    </location>
</feature>
<evidence type="ECO:0000256" key="7">
    <source>
        <dbReference type="SAM" id="MobiDB-lite"/>
    </source>
</evidence>
<name>A0ABD1NHN2_9FABA</name>
<dbReference type="InterPro" id="IPR044246">
    <property type="entry name" value="ZFP3-like"/>
</dbReference>
<evidence type="ECO:0000256" key="4">
    <source>
        <dbReference type="ARBA" id="ARBA00022833"/>
    </source>
</evidence>
<evidence type="ECO:0000256" key="1">
    <source>
        <dbReference type="ARBA" id="ARBA00004123"/>
    </source>
</evidence>
<dbReference type="InterPro" id="IPR013087">
    <property type="entry name" value="Znf_C2H2_type"/>
</dbReference>
<keyword evidence="10" id="KW-1185">Reference proteome</keyword>
<dbReference type="PANTHER" id="PTHR47287">
    <property type="entry name" value="C2H2 AND C2HC ZINC FINGERS SUPERFAMILY PROTEIN"/>
    <property type="match status" value="1"/>
</dbReference>
<protein>
    <recommendedName>
        <fullName evidence="8">C2H2-type domain-containing protein</fullName>
    </recommendedName>
</protein>
<feature type="domain" description="C2H2-type" evidence="8">
    <location>
        <begin position="206"/>
        <end position="233"/>
    </location>
</feature>
<comment type="caution">
    <text evidence="9">The sequence shown here is derived from an EMBL/GenBank/DDBJ whole genome shotgun (WGS) entry which is preliminary data.</text>
</comment>
<dbReference type="PROSITE" id="PS50157">
    <property type="entry name" value="ZINC_FINGER_C2H2_2"/>
    <property type="match status" value="1"/>
</dbReference>
<dbReference type="Proteomes" id="UP001603857">
    <property type="component" value="Unassembled WGS sequence"/>
</dbReference>
<reference evidence="9 10" key="1">
    <citation type="submission" date="2024-08" db="EMBL/GenBank/DDBJ databases">
        <title>Insights into the chromosomal genome structure of Flemingia macrophylla.</title>
        <authorList>
            <person name="Ding Y."/>
            <person name="Zhao Y."/>
            <person name="Bi W."/>
            <person name="Wu M."/>
            <person name="Zhao G."/>
            <person name="Gong Y."/>
            <person name="Li W."/>
            <person name="Zhang P."/>
        </authorList>
    </citation>
    <scope>NUCLEOTIDE SEQUENCE [LARGE SCALE GENOMIC DNA]</scope>
    <source>
        <strain evidence="9">DYQJB</strain>
        <tissue evidence="9">Leaf</tissue>
    </source>
</reference>
<gene>
    <name evidence="9" type="ORF">Fmac_000670</name>
</gene>
<evidence type="ECO:0000256" key="6">
    <source>
        <dbReference type="PROSITE-ProRule" id="PRU00042"/>
    </source>
</evidence>
<feature type="compositionally biased region" description="Basic and acidic residues" evidence="7">
    <location>
        <begin position="1"/>
        <end position="18"/>
    </location>
</feature>
<dbReference type="GO" id="GO:0008270">
    <property type="term" value="F:zinc ion binding"/>
    <property type="evidence" value="ECO:0007669"/>
    <property type="project" value="UniProtKB-KW"/>
</dbReference>
<comment type="subcellular location">
    <subcellularLocation>
        <location evidence="1">Nucleus</location>
    </subcellularLocation>
</comment>
<evidence type="ECO:0000256" key="2">
    <source>
        <dbReference type="ARBA" id="ARBA00022723"/>
    </source>
</evidence>
<evidence type="ECO:0000313" key="10">
    <source>
        <dbReference type="Proteomes" id="UP001603857"/>
    </source>
</evidence>
<keyword evidence="3 6" id="KW-0863">Zinc-finger</keyword>
<keyword evidence="2" id="KW-0479">Metal-binding</keyword>
<proteinExistence type="predicted"/>
<accession>A0ABD1NHN2</accession>
<evidence type="ECO:0000256" key="5">
    <source>
        <dbReference type="ARBA" id="ARBA00023242"/>
    </source>
</evidence>
<keyword evidence="4" id="KW-0862">Zinc</keyword>
<keyword evidence="5" id="KW-0539">Nucleus</keyword>
<dbReference type="PROSITE" id="PS00028">
    <property type="entry name" value="ZINC_FINGER_C2H2_1"/>
    <property type="match status" value="1"/>
</dbReference>
<organism evidence="9 10">
    <name type="scientific">Flemingia macrophylla</name>
    <dbReference type="NCBI Taxonomy" id="520843"/>
    <lineage>
        <taxon>Eukaryota</taxon>
        <taxon>Viridiplantae</taxon>
        <taxon>Streptophyta</taxon>
        <taxon>Embryophyta</taxon>
        <taxon>Tracheophyta</taxon>
        <taxon>Spermatophyta</taxon>
        <taxon>Magnoliopsida</taxon>
        <taxon>eudicotyledons</taxon>
        <taxon>Gunneridae</taxon>
        <taxon>Pentapetalae</taxon>
        <taxon>rosids</taxon>
        <taxon>fabids</taxon>
        <taxon>Fabales</taxon>
        <taxon>Fabaceae</taxon>
        <taxon>Papilionoideae</taxon>
        <taxon>50 kb inversion clade</taxon>
        <taxon>NPAAA clade</taxon>
        <taxon>indigoferoid/millettioid clade</taxon>
        <taxon>Phaseoleae</taxon>
        <taxon>Flemingia</taxon>
    </lineage>
</organism>
<dbReference type="GO" id="GO:0005634">
    <property type="term" value="C:nucleus"/>
    <property type="evidence" value="ECO:0007669"/>
    <property type="project" value="UniProtKB-SubCell"/>
</dbReference>
<dbReference type="PANTHER" id="PTHR47287:SF19">
    <property type="entry name" value="TRANSCRIPTION FACTOR C2H2 FAMILY-RELATED"/>
    <property type="match status" value="1"/>
</dbReference>
<evidence type="ECO:0000313" key="9">
    <source>
        <dbReference type="EMBL" id="KAL2346670.1"/>
    </source>
</evidence>